<evidence type="ECO:0000256" key="5">
    <source>
        <dbReference type="ARBA" id="ARBA00022801"/>
    </source>
</evidence>
<keyword evidence="5 7" id="KW-0378">Hydrolase</keyword>
<dbReference type="PANTHER" id="PTHR43253:SF1">
    <property type="entry name" value="TRICORN PROTEASE HOMOLOG 2-RELATED"/>
    <property type="match status" value="1"/>
</dbReference>
<feature type="region of interest" description="Disordered" evidence="10">
    <location>
        <begin position="549"/>
        <end position="592"/>
    </location>
</feature>
<organism evidence="12 13">
    <name type="scientific">Acidipropionibacterium jensenii</name>
    <dbReference type="NCBI Taxonomy" id="1749"/>
    <lineage>
        <taxon>Bacteria</taxon>
        <taxon>Bacillati</taxon>
        <taxon>Actinomycetota</taxon>
        <taxon>Actinomycetes</taxon>
        <taxon>Propionibacteriales</taxon>
        <taxon>Propionibacteriaceae</taxon>
        <taxon>Acidipropionibacterium</taxon>
    </lineage>
</organism>
<dbReference type="InterPro" id="IPR005151">
    <property type="entry name" value="Tail-specific_protease"/>
</dbReference>
<dbReference type="InterPro" id="IPR029414">
    <property type="entry name" value="Tricorn_PDZ"/>
</dbReference>
<evidence type="ECO:0000313" key="13">
    <source>
        <dbReference type="Proteomes" id="UP000277858"/>
    </source>
</evidence>
<dbReference type="Gene3D" id="2.120.10.60">
    <property type="entry name" value="Tricorn protease N-terminal domain"/>
    <property type="match status" value="1"/>
</dbReference>
<evidence type="ECO:0000313" key="12">
    <source>
        <dbReference type="EMBL" id="VEI04338.1"/>
    </source>
</evidence>
<dbReference type="GO" id="GO:0005737">
    <property type="term" value="C:cytoplasm"/>
    <property type="evidence" value="ECO:0007669"/>
    <property type="project" value="UniProtKB-SubCell"/>
</dbReference>
<feature type="site" description="Transition state stabilizer; via amide nitrogen" evidence="9">
    <location>
        <position position="1009"/>
    </location>
</feature>
<dbReference type="Gene3D" id="2.130.10.10">
    <property type="entry name" value="YVTN repeat-like/Quinoprotein amine dehydrogenase"/>
    <property type="match status" value="1"/>
</dbReference>
<dbReference type="EMBL" id="LR134473">
    <property type="protein sequence ID" value="VEI04338.1"/>
    <property type="molecule type" value="Genomic_DNA"/>
</dbReference>
<dbReference type="InterPro" id="IPR028204">
    <property type="entry name" value="Tricorn_C1"/>
</dbReference>
<protein>
    <recommendedName>
        <fullName evidence="7">Tricorn protease homolog</fullName>
        <ecNumber evidence="7">3.4.21.-</ecNumber>
    </recommendedName>
</protein>
<dbReference type="InterPro" id="IPR012393">
    <property type="entry name" value="Tricorn_protease"/>
</dbReference>
<reference evidence="12 13" key="1">
    <citation type="submission" date="2018-12" db="EMBL/GenBank/DDBJ databases">
        <authorList>
            <consortium name="Pathogen Informatics"/>
        </authorList>
    </citation>
    <scope>NUCLEOTIDE SEQUENCE [LARGE SCALE GENOMIC DNA]</scope>
    <source>
        <strain evidence="12 13">NCTC13652</strain>
    </source>
</reference>
<gene>
    <name evidence="12" type="primary">tri1</name>
    <name evidence="12" type="ORF">NCTC13652_02569</name>
</gene>
<dbReference type="InterPro" id="IPR015943">
    <property type="entry name" value="WD40/YVTN_repeat-like_dom_sf"/>
</dbReference>
<dbReference type="Gene3D" id="3.90.226.10">
    <property type="entry name" value="2-enoyl-CoA Hydratase, Chain A, domain 1"/>
    <property type="match status" value="1"/>
</dbReference>
<dbReference type="PIRSF" id="PIRSF036421">
    <property type="entry name" value="Tricorn_protease"/>
    <property type="match status" value="1"/>
</dbReference>
<evidence type="ECO:0000256" key="8">
    <source>
        <dbReference type="PIRSR" id="PIRSR036421-1"/>
    </source>
</evidence>
<dbReference type="SUPFAM" id="SSF69304">
    <property type="entry name" value="Tricorn protease N-terminal domain"/>
    <property type="match status" value="2"/>
</dbReference>
<dbReference type="PANTHER" id="PTHR43253">
    <property type="entry name" value="TRICORN PROTEASE HOMOLOG 2-RELATED"/>
    <property type="match status" value="1"/>
</dbReference>
<dbReference type="InterPro" id="IPR036034">
    <property type="entry name" value="PDZ_sf"/>
</dbReference>
<comment type="similarity">
    <text evidence="2 7">Belongs to the peptidase S41B family.</text>
</comment>
<dbReference type="SUPFAM" id="SSF50156">
    <property type="entry name" value="PDZ domain-like"/>
    <property type="match status" value="1"/>
</dbReference>
<accession>A0A3S4WA34</accession>
<dbReference type="Gene3D" id="2.30.42.10">
    <property type="match status" value="1"/>
</dbReference>
<comment type="subcellular location">
    <subcellularLocation>
        <location evidence="1 7">Cytoplasm</location>
    </subcellularLocation>
</comment>
<dbReference type="Gene3D" id="3.30.750.44">
    <property type="match status" value="1"/>
</dbReference>
<feature type="active site" description="Charge relay system" evidence="8">
    <location>
        <position position="1066"/>
    </location>
</feature>
<dbReference type="Pfam" id="PF26549">
    <property type="entry name" value="Tricorn_N"/>
    <property type="match status" value="1"/>
</dbReference>
<keyword evidence="4 7" id="KW-0645">Protease</keyword>
<evidence type="ECO:0000256" key="2">
    <source>
        <dbReference type="ARBA" id="ARBA00008524"/>
    </source>
</evidence>
<dbReference type="EC" id="3.4.21.-" evidence="7"/>
<dbReference type="SMART" id="SM00228">
    <property type="entry name" value="PDZ"/>
    <property type="match status" value="1"/>
</dbReference>
<feature type="active site" description="Nucleophile" evidence="8">
    <location>
        <position position="1008"/>
    </location>
</feature>
<dbReference type="Pfam" id="PF14685">
    <property type="entry name" value="PDZ_Tricorn"/>
    <property type="match status" value="1"/>
</dbReference>
<feature type="domain" description="PDZ" evidence="11">
    <location>
        <begin position="803"/>
        <end position="861"/>
    </location>
</feature>
<evidence type="ECO:0000256" key="10">
    <source>
        <dbReference type="SAM" id="MobiDB-lite"/>
    </source>
</evidence>
<evidence type="ECO:0000256" key="4">
    <source>
        <dbReference type="ARBA" id="ARBA00022670"/>
    </source>
</evidence>
<name>A0A3S4WA34_9ACTN</name>
<dbReference type="GO" id="GO:0008236">
    <property type="term" value="F:serine-type peptidase activity"/>
    <property type="evidence" value="ECO:0007669"/>
    <property type="project" value="UniProtKB-UniRule"/>
</dbReference>
<dbReference type="InterPro" id="IPR001478">
    <property type="entry name" value="PDZ"/>
</dbReference>
<dbReference type="AlphaFoldDB" id="A0A3S4WA34"/>
<dbReference type="Pfam" id="PF03572">
    <property type="entry name" value="Peptidase_S41"/>
    <property type="match status" value="1"/>
</dbReference>
<keyword evidence="13" id="KW-1185">Reference proteome</keyword>
<proteinExistence type="inferred from homology"/>
<feature type="compositionally biased region" description="Low complexity" evidence="10">
    <location>
        <begin position="569"/>
        <end position="578"/>
    </location>
</feature>
<dbReference type="GO" id="GO:0006508">
    <property type="term" value="P:proteolysis"/>
    <property type="evidence" value="ECO:0007669"/>
    <property type="project" value="UniProtKB-UniRule"/>
</dbReference>
<evidence type="ECO:0000256" key="3">
    <source>
        <dbReference type="ARBA" id="ARBA00022490"/>
    </source>
</evidence>
<dbReference type="InterPro" id="IPR029045">
    <property type="entry name" value="ClpP/crotonase-like_dom_sf"/>
</dbReference>
<evidence type="ECO:0000256" key="7">
    <source>
        <dbReference type="PIRNR" id="PIRNR036421"/>
    </source>
</evidence>
<dbReference type="PROSITE" id="PS50106">
    <property type="entry name" value="PDZ"/>
    <property type="match status" value="1"/>
</dbReference>
<sequence>MSEGRDNLFLMPSGYLRYPDVHQDRVVLVADDDLWLAPITGGRATRLTTDHAPARNPRFSPDGSRIAWSSTAAQRPEVYVLDLANGNRRRLTWLGSVKTVVVGWADDEHMVISSPYQRNDAGLGWLYTVGMDGDVEPCGYGPGMDLAVDPHGAVAVVSPNSGDCSRWKRYRGGTAGQIWLRPAGAERFLRVLRDGNDDHDGVYAAAGRYSVGWIDGRLIFSSDMGAELDPAGQETANPGRQAQLWSVDGQGADLRLHTHQDLSQGYVRDPRTDGSTIVFHCRGRIYAMAGLAADPVEIPVELGIGDPRPFWIEPSDRLGWVVSDQGGDGSLLEWRGAAYYLTHRSGPARALSAQDGVRIREPRCLGATGAGIWASDVAGEDCLETASLDGTGTPVRIAQGELGRVLDLAPDPAGERAAVVSHDGRVLLVEIATGAVRELATSRYGEATGLAWSPDGRYLAWRSAVAADPEMKGQLICVDTRAEGSDPGVQPVALTRGSYDDSEPVFTADGKYLVFLSARTFDPDYDGQTFDLTFGHTIRPWLVPLRADEPSPFGPSPEGWRISEVQDPARGGSQQGAAQGTGEGSVEGRDKEEISCRLDAEGFEERMIAFPVASGAYHGLTAVKDGLAWIQDADRGGQIGTSRAGVSGEQPTDSLWVYNLTTRRLEEICEAVDTFSASGDGQRLVVRHKDEVTVIPADHKVDGDDPAKVVVDLTRLRRQVSPRAEWRQMFEENGRLMASHYWRPDMNGTDWQGALAAYRPTLNRLASADDLYDVLQEVVAELNTSHSYVIPSGLDGDASSRAGRLGADLATSTDEGSTIRRVVPGETSDPRAWSPLRAAGVAVRDGDVITAVDGQPVTSRTPIGERLEGSAGRTVELTVRPHDGADRRVAVVPMADESVLRYHDWVASRRRYVEERSGGRLGYLHVPDMVADGWAELYRQIADATAHEGVVADVRFNRGGHTSQLVVEKLARRVVGWDYGRYHSEPTTYPQNAVRGPVVLVTNQWAGSDGDIVSAVTQAMGYAKIIGERSWGGVIGIDGRFDLVDGTAVTQPRYPSWFAGYGWGVENHGVDPDIVVTQSPEDWESDQDIQLDVAITECLRQLAEHPAAVPPQFPPAVFG</sequence>
<keyword evidence="3 7" id="KW-0963">Cytoplasm</keyword>
<dbReference type="Pfam" id="PF14684">
    <property type="entry name" value="Tricorn_C1"/>
    <property type="match status" value="1"/>
</dbReference>
<dbReference type="SMART" id="SM00245">
    <property type="entry name" value="TSPc"/>
    <property type="match status" value="1"/>
</dbReference>
<evidence type="ECO:0000256" key="1">
    <source>
        <dbReference type="ARBA" id="ARBA00004496"/>
    </source>
</evidence>
<evidence type="ECO:0000259" key="11">
    <source>
        <dbReference type="PROSITE" id="PS50106"/>
    </source>
</evidence>
<evidence type="ECO:0000256" key="6">
    <source>
        <dbReference type="ARBA" id="ARBA00022825"/>
    </source>
</evidence>
<evidence type="ECO:0000256" key="9">
    <source>
        <dbReference type="PIRSR" id="PIRSR036421-3"/>
    </source>
</evidence>
<dbReference type="SUPFAM" id="SSF52096">
    <property type="entry name" value="ClpP/crotonase"/>
    <property type="match status" value="1"/>
</dbReference>
<comment type="function">
    <text evidence="7">Degrades oligopeptides.</text>
</comment>
<dbReference type="STRING" id="1122997.GCA_000425285_00489"/>
<feature type="active site" description="Charge relay system" evidence="8">
    <location>
        <position position="786"/>
    </location>
</feature>
<dbReference type="CDD" id="cd07562">
    <property type="entry name" value="Peptidase_S41_TRI"/>
    <property type="match status" value="1"/>
</dbReference>
<dbReference type="Proteomes" id="UP000277858">
    <property type="component" value="Chromosome"/>
</dbReference>
<dbReference type="Pfam" id="PF26550">
    <property type="entry name" value="Tricorn_2nd"/>
    <property type="match status" value="1"/>
</dbReference>
<keyword evidence="6 7" id="KW-0720">Serine protease</keyword>